<dbReference type="FunFam" id="3.40.50.720:FF:000131">
    <property type="entry name" value="Short-chain dehydrogenase/reductase 3"/>
    <property type="match status" value="1"/>
</dbReference>
<dbReference type="Gene3D" id="3.40.50.720">
    <property type="entry name" value="NAD(P)-binding Rossmann-like Domain"/>
    <property type="match status" value="1"/>
</dbReference>
<dbReference type="PROSITE" id="PS00061">
    <property type="entry name" value="ADH_SHORT"/>
    <property type="match status" value="1"/>
</dbReference>
<evidence type="ECO:0000256" key="1">
    <source>
        <dbReference type="ARBA" id="ARBA00004141"/>
    </source>
</evidence>
<dbReference type="PRINTS" id="PR00080">
    <property type="entry name" value="SDRFAMILY"/>
</dbReference>
<evidence type="ECO:0000256" key="6">
    <source>
        <dbReference type="ARBA" id="ARBA00023002"/>
    </source>
</evidence>
<comment type="function">
    <text evidence="9">Catalyzes the reduction of all-trans-retinal to all-trans-retinol in the presence of NADPH.</text>
</comment>
<keyword evidence="6" id="KW-0560">Oxidoreductase</keyword>
<name>A0A6B2LBN0_9EUKA</name>
<reference evidence="13" key="1">
    <citation type="journal article" date="2020" name="J. Eukaryot. Microbiol.">
        <title>De novo Sequencing, Assembly and Annotation of the Transcriptome for the Free-Living Testate Amoeba Arcella intermedia.</title>
        <authorList>
            <person name="Ribeiro G.M."/>
            <person name="Porfirio-Sousa A.L."/>
            <person name="Maurer-Alcala X.X."/>
            <person name="Katz L.A."/>
            <person name="Lahr D.J.G."/>
        </authorList>
    </citation>
    <scope>NUCLEOTIDE SEQUENCE</scope>
</reference>
<keyword evidence="8" id="KW-0472">Membrane</keyword>
<dbReference type="InterPro" id="IPR020904">
    <property type="entry name" value="Sc_DH/Rdtase_CS"/>
</dbReference>
<sequence length="291" mass="31906">MAVLCALHVVRRLYAKATRKPVRGEVVLITGGASGIGRQMARRFSRLGATLVLWDMNSEALAKVSKEITNETGGDVHTYTVDITDREKVYDLAEQVISRVGRVDILVNNAGIVAGKSILNPQYDDRLAEKTIAVNTTAHLWTIRAFVPDMVRRNHGHVVTIASAAGLVGTCGLAEYCASKFGAVGLNEALRREFKRYGHSGCRTTVVCPFYINTGMFKGVRSRLIPILDEQYVADSIVNAVRENEEFLGLPSLVHYGSMLLNAILPVPILDFCYKLSGMSSTMDQFVGRAQ</sequence>
<evidence type="ECO:0000313" key="13">
    <source>
        <dbReference type="EMBL" id="NDV34426.1"/>
    </source>
</evidence>
<dbReference type="EMBL" id="GIBP01005457">
    <property type="protein sequence ID" value="NDV34426.1"/>
    <property type="molecule type" value="Transcribed_RNA"/>
</dbReference>
<evidence type="ECO:0000256" key="8">
    <source>
        <dbReference type="ARBA" id="ARBA00023136"/>
    </source>
</evidence>
<dbReference type="Pfam" id="PF00106">
    <property type="entry name" value="adh_short"/>
    <property type="match status" value="1"/>
</dbReference>
<evidence type="ECO:0000256" key="5">
    <source>
        <dbReference type="ARBA" id="ARBA00022989"/>
    </source>
</evidence>
<dbReference type="GO" id="GO:0052650">
    <property type="term" value="F:all-trans-retinol dehydrogenase (NADP+) activity"/>
    <property type="evidence" value="ECO:0007669"/>
    <property type="project" value="UniProtKB-ARBA"/>
</dbReference>
<comment type="similarity">
    <text evidence="2 12">Belongs to the short-chain dehydrogenases/reductases (SDR) family.</text>
</comment>
<dbReference type="SUPFAM" id="SSF51735">
    <property type="entry name" value="NAD(P)-binding Rossmann-fold domains"/>
    <property type="match status" value="1"/>
</dbReference>
<keyword evidence="3" id="KW-0812">Transmembrane</keyword>
<evidence type="ECO:0000256" key="3">
    <source>
        <dbReference type="ARBA" id="ARBA00022692"/>
    </source>
</evidence>
<dbReference type="GO" id="GO:0016020">
    <property type="term" value="C:membrane"/>
    <property type="evidence" value="ECO:0007669"/>
    <property type="project" value="UniProtKB-SubCell"/>
</dbReference>
<dbReference type="PANTHER" id="PTHR24322">
    <property type="entry name" value="PKSB"/>
    <property type="match status" value="1"/>
</dbReference>
<evidence type="ECO:0000256" key="2">
    <source>
        <dbReference type="ARBA" id="ARBA00006484"/>
    </source>
</evidence>
<dbReference type="PRINTS" id="PR00081">
    <property type="entry name" value="GDHRDH"/>
</dbReference>
<evidence type="ECO:0000256" key="9">
    <source>
        <dbReference type="ARBA" id="ARBA00059620"/>
    </source>
</evidence>
<keyword evidence="5" id="KW-1133">Transmembrane helix</keyword>
<organism evidence="13">
    <name type="scientific">Arcella intermedia</name>
    <dbReference type="NCBI Taxonomy" id="1963864"/>
    <lineage>
        <taxon>Eukaryota</taxon>
        <taxon>Amoebozoa</taxon>
        <taxon>Tubulinea</taxon>
        <taxon>Elardia</taxon>
        <taxon>Arcellinida</taxon>
        <taxon>Sphaerothecina</taxon>
        <taxon>Arcellidae</taxon>
        <taxon>Arcella</taxon>
    </lineage>
</organism>
<evidence type="ECO:0000256" key="4">
    <source>
        <dbReference type="ARBA" id="ARBA00022857"/>
    </source>
</evidence>
<evidence type="ECO:0000256" key="10">
    <source>
        <dbReference type="ARBA" id="ARBA00068717"/>
    </source>
</evidence>
<proteinExistence type="inferred from homology"/>
<dbReference type="AlphaFoldDB" id="A0A6B2LBN0"/>
<evidence type="ECO:0000256" key="7">
    <source>
        <dbReference type="ARBA" id="ARBA00023098"/>
    </source>
</evidence>
<dbReference type="InterPro" id="IPR002347">
    <property type="entry name" value="SDR_fam"/>
</dbReference>
<evidence type="ECO:0000256" key="12">
    <source>
        <dbReference type="RuleBase" id="RU000363"/>
    </source>
</evidence>
<dbReference type="CDD" id="cd05339">
    <property type="entry name" value="17beta-HSDXI-like_SDR_c"/>
    <property type="match status" value="1"/>
</dbReference>
<protein>
    <recommendedName>
        <fullName evidence="10">Short-chain dehydrogenase/reductase 3</fullName>
    </recommendedName>
    <alternativeName>
        <fullName evidence="11">Retinal short-chain dehydrogenase/reductase 1</fullName>
    </alternativeName>
</protein>
<comment type="subcellular location">
    <subcellularLocation>
        <location evidence="1">Membrane</location>
        <topology evidence="1">Multi-pass membrane protein</topology>
    </subcellularLocation>
</comment>
<dbReference type="InterPro" id="IPR036291">
    <property type="entry name" value="NAD(P)-bd_dom_sf"/>
</dbReference>
<evidence type="ECO:0000256" key="11">
    <source>
        <dbReference type="ARBA" id="ARBA00082544"/>
    </source>
</evidence>
<accession>A0A6B2LBN0</accession>
<dbReference type="PANTHER" id="PTHR24322:SF736">
    <property type="entry name" value="RETINOL DEHYDROGENASE 10"/>
    <property type="match status" value="1"/>
</dbReference>
<keyword evidence="4" id="KW-0521">NADP</keyword>
<keyword evidence="7" id="KW-0443">Lipid metabolism</keyword>